<dbReference type="NCBIfam" id="TIGR01402">
    <property type="entry name" value="fliQ"/>
    <property type="match status" value="1"/>
</dbReference>
<sequence length="90" mass="9467">MGPDEVIDIGQRALEVMVLLAAPMLLAALLVGVVVGMLQAATQINELTLSFVPKLIVVALVLMAAGPWMLGLIVDFTRELMEAVPQLVGG</sequence>
<evidence type="ECO:0000256" key="7">
    <source>
        <dbReference type="ARBA" id="ARBA00023136"/>
    </source>
</evidence>
<dbReference type="PIRSF" id="PIRSF004669">
    <property type="entry name" value="FliQ"/>
    <property type="match status" value="1"/>
</dbReference>
<dbReference type="EMBL" id="RJVI01000001">
    <property type="protein sequence ID" value="ROR34940.1"/>
    <property type="molecule type" value="Genomic_DNA"/>
</dbReference>
<dbReference type="PANTHER" id="PTHR34040">
    <property type="entry name" value="FLAGELLAR BIOSYNTHETIC PROTEIN FLIQ"/>
    <property type="match status" value="1"/>
</dbReference>
<evidence type="ECO:0000313" key="10">
    <source>
        <dbReference type="EMBL" id="ROR34940.1"/>
    </source>
</evidence>
<comment type="subcellular location">
    <subcellularLocation>
        <location evidence="1 9">Cell membrane</location>
        <topology evidence="1">Multi-pass membrane protein</topology>
    </subcellularLocation>
    <subcellularLocation>
        <location evidence="9">Bacterial flagellum basal body</location>
    </subcellularLocation>
</comment>
<keyword evidence="8 9" id="KW-0975">Bacterial flagellum</keyword>
<keyword evidence="10" id="KW-0282">Flagellum</keyword>
<keyword evidence="6 9" id="KW-1133">Transmembrane helix</keyword>
<evidence type="ECO:0000256" key="6">
    <source>
        <dbReference type="ARBA" id="ARBA00022989"/>
    </source>
</evidence>
<evidence type="ECO:0000256" key="2">
    <source>
        <dbReference type="ARBA" id="ARBA00006156"/>
    </source>
</evidence>
<gene>
    <name evidence="9" type="primary">fliQ</name>
    <name evidence="10" type="ORF">EDC57_0851</name>
</gene>
<keyword evidence="11" id="KW-1185">Reference proteome</keyword>
<evidence type="ECO:0000256" key="5">
    <source>
        <dbReference type="ARBA" id="ARBA00022692"/>
    </source>
</evidence>
<dbReference type="GO" id="GO:0005886">
    <property type="term" value="C:plasma membrane"/>
    <property type="evidence" value="ECO:0007669"/>
    <property type="project" value="UniProtKB-SubCell"/>
</dbReference>
<protein>
    <recommendedName>
        <fullName evidence="3 9">Flagellar biosynthetic protein FliQ</fullName>
    </recommendedName>
</protein>
<accession>A0A3N1Y863</accession>
<keyword evidence="10" id="KW-0969">Cilium</keyword>
<evidence type="ECO:0000256" key="9">
    <source>
        <dbReference type="RuleBase" id="RU364090"/>
    </source>
</evidence>
<dbReference type="OrthoDB" id="9806440at2"/>
<dbReference type="PRINTS" id="PR00952">
    <property type="entry name" value="TYPE3IMQPROT"/>
</dbReference>
<feature type="transmembrane region" description="Helical" evidence="9">
    <location>
        <begin position="55"/>
        <end position="74"/>
    </location>
</feature>
<keyword evidence="10" id="KW-0966">Cell projection</keyword>
<feature type="transmembrane region" description="Helical" evidence="9">
    <location>
        <begin position="12"/>
        <end position="35"/>
    </location>
</feature>
<comment type="function">
    <text evidence="9">Role in flagellar biosynthesis.</text>
</comment>
<evidence type="ECO:0000256" key="1">
    <source>
        <dbReference type="ARBA" id="ARBA00004651"/>
    </source>
</evidence>
<dbReference type="Pfam" id="PF01313">
    <property type="entry name" value="Bac_export_3"/>
    <property type="match status" value="1"/>
</dbReference>
<dbReference type="RefSeq" id="WP_123400537.1">
    <property type="nucleotide sequence ID" value="NZ_RJVI01000001.1"/>
</dbReference>
<dbReference type="AlphaFoldDB" id="A0A3N1Y863"/>
<reference evidence="10 11" key="1">
    <citation type="submission" date="2018-11" db="EMBL/GenBank/DDBJ databases">
        <title>Genomic Encyclopedia of Type Strains, Phase IV (KMG-IV): sequencing the most valuable type-strain genomes for metagenomic binning, comparative biology and taxonomic classification.</title>
        <authorList>
            <person name="Goeker M."/>
        </authorList>
    </citation>
    <scope>NUCLEOTIDE SEQUENCE [LARGE SCALE GENOMIC DNA]</scope>
    <source>
        <strain evidence="10 11">DSM 100275</strain>
    </source>
</reference>
<comment type="similarity">
    <text evidence="2 9">Belongs to the FliQ/MopD/SpaQ family.</text>
</comment>
<name>A0A3N1Y863_9GAMM</name>
<dbReference type="Proteomes" id="UP000276634">
    <property type="component" value="Unassembled WGS sequence"/>
</dbReference>
<dbReference type="GO" id="GO:0009306">
    <property type="term" value="P:protein secretion"/>
    <property type="evidence" value="ECO:0007669"/>
    <property type="project" value="InterPro"/>
</dbReference>
<evidence type="ECO:0000256" key="8">
    <source>
        <dbReference type="ARBA" id="ARBA00023143"/>
    </source>
</evidence>
<evidence type="ECO:0000313" key="11">
    <source>
        <dbReference type="Proteomes" id="UP000276634"/>
    </source>
</evidence>
<organism evidence="10 11">
    <name type="scientific">Inmirania thermothiophila</name>
    <dbReference type="NCBI Taxonomy" id="1750597"/>
    <lineage>
        <taxon>Bacteria</taxon>
        <taxon>Pseudomonadati</taxon>
        <taxon>Pseudomonadota</taxon>
        <taxon>Gammaproteobacteria</taxon>
        <taxon>Chromatiales</taxon>
        <taxon>Ectothiorhodospiraceae</taxon>
        <taxon>Inmirania</taxon>
    </lineage>
</organism>
<keyword evidence="5 9" id="KW-0812">Transmembrane</keyword>
<keyword evidence="7 9" id="KW-0472">Membrane</keyword>
<keyword evidence="4 9" id="KW-1003">Cell membrane</keyword>
<dbReference type="InterPro" id="IPR006305">
    <property type="entry name" value="FliQ"/>
</dbReference>
<dbReference type="PANTHER" id="PTHR34040:SF2">
    <property type="entry name" value="FLAGELLAR BIOSYNTHETIC PROTEIN FLIQ"/>
    <property type="match status" value="1"/>
</dbReference>
<proteinExistence type="inferred from homology"/>
<dbReference type="GO" id="GO:0009425">
    <property type="term" value="C:bacterial-type flagellum basal body"/>
    <property type="evidence" value="ECO:0007669"/>
    <property type="project" value="UniProtKB-SubCell"/>
</dbReference>
<evidence type="ECO:0000256" key="3">
    <source>
        <dbReference type="ARBA" id="ARBA00021718"/>
    </source>
</evidence>
<comment type="caution">
    <text evidence="10">The sequence shown here is derived from an EMBL/GenBank/DDBJ whole genome shotgun (WGS) entry which is preliminary data.</text>
</comment>
<dbReference type="GO" id="GO:0044780">
    <property type="term" value="P:bacterial-type flagellum assembly"/>
    <property type="evidence" value="ECO:0007669"/>
    <property type="project" value="InterPro"/>
</dbReference>
<dbReference type="InterPro" id="IPR002191">
    <property type="entry name" value="Bac_export_3"/>
</dbReference>
<evidence type="ECO:0000256" key="4">
    <source>
        <dbReference type="ARBA" id="ARBA00022475"/>
    </source>
</evidence>